<dbReference type="EMBL" id="FMJC01000002">
    <property type="protein sequence ID" value="SCM73650.1"/>
    <property type="molecule type" value="Genomic_DNA"/>
</dbReference>
<organism evidence="5">
    <name type="scientific">uncultured Desulfovibrio sp</name>
    <dbReference type="NCBI Taxonomy" id="167968"/>
    <lineage>
        <taxon>Bacteria</taxon>
        <taxon>Pseudomonadati</taxon>
        <taxon>Thermodesulfobacteriota</taxon>
        <taxon>Desulfovibrionia</taxon>
        <taxon>Desulfovibrionales</taxon>
        <taxon>Desulfovibrionaceae</taxon>
        <taxon>Desulfovibrio</taxon>
        <taxon>environmental samples</taxon>
    </lineage>
</organism>
<evidence type="ECO:0000256" key="3">
    <source>
        <dbReference type="SAM" id="MobiDB-lite"/>
    </source>
</evidence>
<feature type="region of interest" description="Disordered" evidence="3">
    <location>
        <begin position="397"/>
        <end position="483"/>
    </location>
</feature>
<dbReference type="GO" id="GO:0004556">
    <property type="term" value="F:alpha-amylase activity"/>
    <property type="evidence" value="ECO:0007669"/>
    <property type="project" value="UniProtKB-EC"/>
</dbReference>
<name>A0A212L806_9BACT</name>
<sequence length="483" mass="53166">MTAICLCYEVHEPYQLRRYTVFDMGQNSIYEDDDHNCDAMLRAARLCYLPANELMLKLIRRYGKAFHVSYAISGTALDLFEQYVPEVLESFTALAQTGCVEFVAETAPHSLAFLYSRQEFDRQVQAQTARLKKLFGVKPVTFKHTECVYNNDLAAAVAELGFKAVLAEGTDQVLGWRSANYLYQPVSAPGLGLLLRNTSLSNDIGLRFSDTAWPAWPLTADAFASWCHGLADSADVINIINDYHVFGLRHSKESGIFDFLEALPEALLARKDFYFATPAVAVKQFKPVGKMDIPQFISWEDESGDLTAWLGNDMQKDAIHALYALAPQADRCGSAELRHDFDRLQTADHFRHMSTKWFSSEAPDRPSPFGSPYDAYITFMNVLADFEMRLKVVEEQPKVPDPAKADPAKADPTKAAPAKSPAGQSPGAQPKTAKKTPGKKTVTGTKAAPAKKAEPAKKKAAAKAGATTKEKKPAASPAGADRP</sequence>
<feature type="domain" description="Glycoside hydrolase family 57 N-terminal" evidence="4">
    <location>
        <begin position="6"/>
        <end position="294"/>
    </location>
</feature>
<dbReference type="Gene3D" id="3.20.110.20">
    <property type="match status" value="1"/>
</dbReference>
<dbReference type="InterPro" id="IPR004300">
    <property type="entry name" value="Glyco_hydro_57_N"/>
</dbReference>
<feature type="compositionally biased region" description="Low complexity" evidence="3">
    <location>
        <begin position="413"/>
        <end position="422"/>
    </location>
</feature>
<dbReference type="RefSeq" id="WP_179980787.1">
    <property type="nucleotide sequence ID" value="NZ_LT608333.1"/>
</dbReference>
<dbReference type="Pfam" id="PF03065">
    <property type="entry name" value="Glyco_hydro_57"/>
    <property type="match status" value="1"/>
</dbReference>
<keyword evidence="2" id="KW-0119">Carbohydrate metabolism</keyword>
<dbReference type="InterPro" id="IPR052046">
    <property type="entry name" value="GH57_Enzymes"/>
</dbReference>
<evidence type="ECO:0000256" key="2">
    <source>
        <dbReference type="ARBA" id="ARBA00023277"/>
    </source>
</evidence>
<dbReference type="SUPFAM" id="SSF88713">
    <property type="entry name" value="Glycoside hydrolase/deacetylase"/>
    <property type="match status" value="1"/>
</dbReference>
<dbReference type="EC" id="3.2.1.1" evidence="5"/>
<reference evidence="5" key="1">
    <citation type="submission" date="2016-08" db="EMBL/GenBank/DDBJ databases">
        <authorList>
            <person name="Seilhamer J.J."/>
        </authorList>
    </citation>
    <scope>NUCLEOTIDE SEQUENCE</scope>
    <source>
        <strain evidence="5">86-1</strain>
    </source>
</reference>
<dbReference type="CDD" id="cd10795">
    <property type="entry name" value="GH57N_MJA1_like"/>
    <property type="match status" value="1"/>
</dbReference>
<dbReference type="GO" id="GO:0005975">
    <property type="term" value="P:carbohydrate metabolic process"/>
    <property type="evidence" value="ECO:0007669"/>
    <property type="project" value="InterPro"/>
</dbReference>
<evidence type="ECO:0000256" key="1">
    <source>
        <dbReference type="ARBA" id="ARBA00006821"/>
    </source>
</evidence>
<keyword evidence="5" id="KW-0326">Glycosidase</keyword>
<accession>A0A212L806</accession>
<comment type="similarity">
    <text evidence="1">Belongs to the glycosyl hydrolase 57 family.</text>
</comment>
<evidence type="ECO:0000259" key="4">
    <source>
        <dbReference type="Pfam" id="PF03065"/>
    </source>
</evidence>
<proteinExistence type="inferred from homology"/>
<keyword evidence="5" id="KW-0378">Hydrolase</keyword>
<dbReference type="PANTHER" id="PTHR36306">
    <property type="entry name" value="ALPHA-AMYLASE-RELATED-RELATED"/>
    <property type="match status" value="1"/>
</dbReference>
<feature type="compositionally biased region" description="Basic and acidic residues" evidence="3">
    <location>
        <begin position="397"/>
        <end position="412"/>
    </location>
</feature>
<dbReference type="InterPro" id="IPR011330">
    <property type="entry name" value="Glyco_hydro/deAcase_b/a-brl"/>
</dbReference>
<feature type="compositionally biased region" description="Low complexity" evidence="3">
    <location>
        <begin position="439"/>
        <end position="450"/>
    </location>
</feature>
<evidence type="ECO:0000313" key="5">
    <source>
        <dbReference type="EMBL" id="SCM73650.1"/>
    </source>
</evidence>
<protein>
    <submittedName>
        <fullName evidence="5">Alpha-amylase</fullName>
        <ecNumber evidence="5">3.2.1.1</ecNumber>
    </submittedName>
</protein>
<dbReference type="PANTHER" id="PTHR36306:SF1">
    <property type="entry name" value="ALPHA-AMYLASE-RELATED"/>
    <property type="match status" value="1"/>
</dbReference>
<gene>
    <name evidence="5" type="ORF">KL86DES1_21438</name>
</gene>
<dbReference type="AlphaFoldDB" id="A0A212L806"/>